<dbReference type="GO" id="GO:0030170">
    <property type="term" value="F:pyridoxal phosphate binding"/>
    <property type="evidence" value="ECO:0007669"/>
    <property type="project" value="InterPro"/>
</dbReference>
<keyword evidence="8" id="KW-0746">Sphingolipid metabolism</keyword>
<dbReference type="GO" id="GO:0004758">
    <property type="term" value="F:serine C-palmitoyltransferase activity"/>
    <property type="evidence" value="ECO:0007669"/>
    <property type="project" value="UniProtKB-EC"/>
</dbReference>
<name>A0AAV5WRJ8_9BILA</name>
<feature type="non-terminal residue" evidence="16">
    <location>
        <position position="1"/>
    </location>
</feature>
<dbReference type="EMBL" id="BTSY01000006">
    <property type="protein sequence ID" value="GMT33329.1"/>
    <property type="molecule type" value="Genomic_DNA"/>
</dbReference>
<dbReference type="GO" id="GO:0005783">
    <property type="term" value="C:endoplasmic reticulum"/>
    <property type="evidence" value="ECO:0007669"/>
    <property type="project" value="TreeGrafter"/>
</dbReference>
<evidence type="ECO:0000259" key="15">
    <source>
        <dbReference type="Pfam" id="PF00155"/>
    </source>
</evidence>
<evidence type="ECO:0000256" key="7">
    <source>
        <dbReference type="ARBA" id="ARBA00022898"/>
    </source>
</evidence>
<keyword evidence="7" id="KW-0663">Pyridoxal phosphate</keyword>
<evidence type="ECO:0000256" key="11">
    <source>
        <dbReference type="ARBA" id="ARBA00041066"/>
    </source>
</evidence>
<dbReference type="Pfam" id="PF00155">
    <property type="entry name" value="Aminotran_1_2"/>
    <property type="match status" value="1"/>
</dbReference>
<evidence type="ECO:0000256" key="8">
    <source>
        <dbReference type="ARBA" id="ARBA00022919"/>
    </source>
</evidence>
<keyword evidence="14" id="KW-0472">Membrane</keyword>
<dbReference type="PANTHER" id="PTHR13693">
    <property type="entry name" value="CLASS II AMINOTRANSFERASE/8-AMINO-7-OXONONANOATE SYNTHASE"/>
    <property type="match status" value="1"/>
</dbReference>
<organism evidence="16 17">
    <name type="scientific">Pristionchus fissidentatus</name>
    <dbReference type="NCBI Taxonomy" id="1538716"/>
    <lineage>
        <taxon>Eukaryota</taxon>
        <taxon>Metazoa</taxon>
        <taxon>Ecdysozoa</taxon>
        <taxon>Nematoda</taxon>
        <taxon>Chromadorea</taxon>
        <taxon>Rhabditida</taxon>
        <taxon>Rhabditina</taxon>
        <taxon>Diplogasteromorpha</taxon>
        <taxon>Diplogasteroidea</taxon>
        <taxon>Neodiplogasteridae</taxon>
        <taxon>Pristionchus</taxon>
    </lineage>
</organism>
<comment type="cofactor">
    <cofactor evidence="1">
        <name>pyridoxal 5'-phosphate</name>
        <dbReference type="ChEBI" id="CHEBI:597326"/>
    </cofactor>
</comment>
<proteinExistence type="inferred from homology"/>
<protein>
    <recommendedName>
        <fullName evidence="11">Serine palmitoyltransferase 1</fullName>
        <ecNumber evidence="5">2.3.1.50</ecNumber>
    </recommendedName>
    <alternativeName>
        <fullName evidence="12">Long chain base biosynthesis protein 1</fullName>
    </alternativeName>
    <alternativeName>
        <fullName evidence="13">Serine-palmitoyl-CoA transferase 1</fullName>
    </alternativeName>
</protein>
<dbReference type="InterPro" id="IPR050087">
    <property type="entry name" value="AON_synthase_class-II"/>
</dbReference>
<keyword evidence="14" id="KW-0812">Transmembrane</keyword>
<evidence type="ECO:0000256" key="10">
    <source>
        <dbReference type="ARBA" id="ARBA00023315"/>
    </source>
</evidence>
<evidence type="ECO:0000256" key="1">
    <source>
        <dbReference type="ARBA" id="ARBA00001933"/>
    </source>
</evidence>
<dbReference type="Gene3D" id="3.90.1150.10">
    <property type="entry name" value="Aspartate Aminotransferase, domain 1"/>
    <property type="match status" value="1"/>
</dbReference>
<dbReference type="GO" id="GO:0046512">
    <property type="term" value="P:sphingosine biosynthetic process"/>
    <property type="evidence" value="ECO:0007669"/>
    <property type="project" value="TreeGrafter"/>
</dbReference>
<comment type="pathway">
    <text evidence="3">Sphingolipid metabolism.</text>
</comment>
<dbReference type="GO" id="GO:0046513">
    <property type="term" value="P:ceramide biosynthetic process"/>
    <property type="evidence" value="ECO:0007669"/>
    <property type="project" value="TreeGrafter"/>
</dbReference>
<dbReference type="InterPro" id="IPR015421">
    <property type="entry name" value="PyrdxlP-dep_Trfase_major"/>
</dbReference>
<comment type="caution">
    <text evidence="16">The sequence shown here is derived from an EMBL/GenBank/DDBJ whole genome shotgun (WGS) entry which is preliminary data.</text>
</comment>
<keyword evidence="17" id="KW-1185">Reference proteome</keyword>
<evidence type="ECO:0000256" key="9">
    <source>
        <dbReference type="ARBA" id="ARBA00023098"/>
    </source>
</evidence>
<dbReference type="EC" id="2.3.1.50" evidence="5"/>
<evidence type="ECO:0000256" key="12">
    <source>
        <dbReference type="ARBA" id="ARBA00041765"/>
    </source>
</evidence>
<dbReference type="Gene3D" id="3.40.640.10">
    <property type="entry name" value="Type I PLP-dependent aspartate aminotransferase-like (Major domain)"/>
    <property type="match status" value="1"/>
</dbReference>
<reference evidence="16" key="1">
    <citation type="submission" date="2023-10" db="EMBL/GenBank/DDBJ databases">
        <title>Genome assembly of Pristionchus species.</title>
        <authorList>
            <person name="Yoshida K."/>
            <person name="Sommer R.J."/>
        </authorList>
    </citation>
    <scope>NUCLEOTIDE SEQUENCE</scope>
    <source>
        <strain evidence="16">RS5133</strain>
    </source>
</reference>
<evidence type="ECO:0000313" key="16">
    <source>
        <dbReference type="EMBL" id="GMT33329.1"/>
    </source>
</evidence>
<keyword evidence="14" id="KW-1133">Transmembrane helix</keyword>
<evidence type="ECO:0000256" key="6">
    <source>
        <dbReference type="ARBA" id="ARBA00022679"/>
    </source>
</evidence>
<dbReference type="InterPro" id="IPR015422">
    <property type="entry name" value="PyrdxlP-dep_Trfase_small"/>
</dbReference>
<gene>
    <name evidence="16" type="ORF">PFISCL1PPCAC_24626</name>
</gene>
<evidence type="ECO:0000256" key="13">
    <source>
        <dbReference type="ARBA" id="ARBA00042649"/>
    </source>
</evidence>
<dbReference type="Proteomes" id="UP001432322">
    <property type="component" value="Unassembled WGS sequence"/>
</dbReference>
<dbReference type="FunFam" id="3.40.640.10:FF:000049">
    <property type="entry name" value="serine palmitoyltransferase 1 isoform X1"/>
    <property type="match status" value="1"/>
</dbReference>
<dbReference type="SUPFAM" id="SSF53383">
    <property type="entry name" value="PLP-dependent transferases"/>
    <property type="match status" value="1"/>
</dbReference>
<keyword evidence="9" id="KW-0443">Lipid metabolism</keyword>
<evidence type="ECO:0000256" key="14">
    <source>
        <dbReference type="SAM" id="Phobius"/>
    </source>
</evidence>
<dbReference type="InterPro" id="IPR004839">
    <property type="entry name" value="Aminotransferase_I/II_large"/>
</dbReference>
<evidence type="ECO:0000256" key="4">
    <source>
        <dbReference type="ARBA" id="ARBA00008392"/>
    </source>
</evidence>
<feature type="transmembrane region" description="Helical" evidence="14">
    <location>
        <begin position="18"/>
        <end position="36"/>
    </location>
</feature>
<evidence type="ECO:0000256" key="3">
    <source>
        <dbReference type="ARBA" id="ARBA00004991"/>
    </source>
</evidence>
<evidence type="ECO:0000256" key="2">
    <source>
        <dbReference type="ARBA" id="ARBA00004760"/>
    </source>
</evidence>
<evidence type="ECO:0000313" key="17">
    <source>
        <dbReference type="Proteomes" id="UP001432322"/>
    </source>
</evidence>
<dbReference type="AlphaFoldDB" id="A0AAV5WRJ8"/>
<dbReference type="GO" id="GO:0016020">
    <property type="term" value="C:membrane"/>
    <property type="evidence" value="ECO:0007669"/>
    <property type="project" value="GOC"/>
</dbReference>
<evidence type="ECO:0000256" key="5">
    <source>
        <dbReference type="ARBA" id="ARBA00013220"/>
    </source>
</evidence>
<feature type="domain" description="Aminotransferase class I/classII large" evidence="15">
    <location>
        <begin position="98"/>
        <end position="467"/>
    </location>
</feature>
<accession>A0AAV5WRJ8</accession>
<comment type="pathway">
    <text evidence="2">Lipid metabolism; sphingolipid metabolism.</text>
</comment>
<comment type="similarity">
    <text evidence="4">Belongs to the class-II pyridoxal-phosphate-dependent aminotransferase family.</text>
</comment>
<sequence>GRRPAPVMSFMLFFEQNTLHILLEFVLVGVASFFYFQRRKAQAKLAREPRLTVEEEDALIAEWEPEPLTPETPDDHFALNPRIANGKMTKEVVMDGKTCLNLASTNFLGFIGNERIESRAKKTIFKYGVGSCGPRGFYGTVDVHLDLEKDLASFMQCEESALYSYGFATIASAIPAYAKRGDIIFVDKACNFSVQKGVQASRSTIVWFEHNDMEDLERLLEEQDQRDKKNPKKASKIRRFLIVEGLYANTGRICPLPKLLEFKWKYKVRVFIDESFSFGVLGKTGRGVIEHYGIDPIQVDLVMASLENAIASTGGFCAGRSFVVGHQRLSGLGYCFSASLPPLLATAANEALDIIKEDPGRVIRLQERSRSLYDGLTAALKGSAFRRREGEVICPFRHVEVVDASLSKDEKERMLDEVVEKAFEEGILLARARYLDENEAFPVEPSIRVSTQSEIEDFEMRRALDVIERAVKSVV</sequence>
<keyword evidence="10" id="KW-0012">Acyltransferase</keyword>
<dbReference type="InterPro" id="IPR015424">
    <property type="entry name" value="PyrdxlP-dep_Trfase"/>
</dbReference>
<keyword evidence="6" id="KW-0808">Transferase</keyword>
<dbReference type="PANTHER" id="PTHR13693:SF2">
    <property type="entry name" value="SERINE PALMITOYLTRANSFERASE 1"/>
    <property type="match status" value="1"/>
</dbReference>